<keyword evidence="3" id="KW-1185">Reference proteome</keyword>
<sequence length="230" mass="25518">MTPLVLLPGMMCDARLFAPQFAAFSGQRMVVSAPITEHDRVERLAEAVLSDAPPRFALAGLSMGGIVAMEVLRQARDRVERIALLDTNPLAETDAVKARRFPQMQKVREGQLAHVMRDEMKPNYLSDGPRRQEILDLCMEMALDLGPHVFLTQSRALMGRPDQAETLRATQLPALVLCGRDDTLCPVARHELMADLIPDAHLEIIDGAGHLPTLEQPEKTNVALARWLED</sequence>
<feature type="domain" description="AB hydrolase-1" evidence="1">
    <location>
        <begin position="14"/>
        <end position="220"/>
    </location>
</feature>
<reference evidence="2 3" key="1">
    <citation type="submission" date="2016-10" db="EMBL/GenBank/DDBJ databases">
        <authorList>
            <person name="de Groot N.N."/>
        </authorList>
    </citation>
    <scope>NUCLEOTIDE SEQUENCE [LARGE SCALE GENOMIC DNA]</scope>
    <source>
        <strain evidence="2 3">DSM 29439</strain>
    </source>
</reference>
<evidence type="ECO:0000313" key="2">
    <source>
        <dbReference type="EMBL" id="SEW35563.1"/>
    </source>
</evidence>
<dbReference type="PANTHER" id="PTHR43798:SF29">
    <property type="entry name" value="AB HYDROLASE-1 DOMAIN-CONTAINING PROTEIN"/>
    <property type="match status" value="1"/>
</dbReference>
<dbReference type="AlphaFoldDB" id="A0A1I0R503"/>
<dbReference type="EMBL" id="FOJB01000002">
    <property type="protein sequence ID" value="SEW35563.1"/>
    <property type="molecule type" value="Genomic_DNA"/>
</dbReference>
<dbReference type="InterPro" id="IPR050266">
    <property type="entry name" value="AB_hydrolase_sf"/>
</dbReference>
<dbReference type="RefSeq" id="WP_091432850.1">
    <property type="nucleotide sequence ID" value="NZ_FOJB01000002.1"/>
</dbReference>
<dbReference type="STRING" id="1173584.SAMN05444851_3110"/>
<dbReference type="PRINTS" id="PR00111">
    <property type="entry name" value="ABHYDROLASE"/>
</dbReference>
<dbReference type="Gene3D" id="3.40.50.1820">
    <property type="entry name" value="alpha/beta hydrolase"/>
    <property type="match status" value="1"/>
</dbReference>
<dbReference type="Pfam" id="PF12697">
    <property type="entry name" value="Abhydrolase_6"/>
    <property type="match status" value="1"/>
</dbReference>
<dbReference type="OrthoDB" id="5491135at2"/>
<dbReference type="InterPro" id="IPR029058">
    <property type="entry name" value="AB_hydrolase_fold"/>
</dbReference>
<organism evidence="2 3">
    <name type="scientific">Aliiroseovarius sediminilitoris</name>
    <dbReference type="NCBI Taxonomy" id="1173584"/>
    <lineage>
        <taxon>Bacteria</taxon>
        <taxon>Pseudomonadati</taxon>
        <taxon>Pseudomonadota</taxon>
        <taxon>Alphaproteobacteria</taxon>
        <taxon>Rhodobacterales</taxon>
        <taxon>Paracoccaceae</taxon>
        <taxon>Aliiroseovarius</taxon>
    </lineage>
</organism>
<dbReference type="Proteomes" id="UP000199650">
    <property type="component" value="Unassembled WGS sequence"/>
</dbReference>
<accession>A0A1I0R503</accession>
<protein>
    <submittedName>
        <fullName evidence="2">Pimeloyl-ACP methyl ester carboxylesterase</fullName>
    </submittedName>
</protein>
<proteinExistence type="predicted"/>
<evidence type="ECO:0000259" key="1">
    <source>
        <dbReference type="Pfam" id="PF12697"/>
    </source>
</evidence>
<dbReference type="InterPro" id="IPR000073">
    <property type="entry name" value="AB_hydrolase_1"/>
</dbReference>
<dbReference type="SUPFAM" id="SSF53474">
    <property type="entry name" value="alpha/beta-Hydrolases"/>
    <property type="match status" value="1"/>
</dbReference>
<name>A0A1I0R503_9RHOB</name>
<dbReference type="PANTHER" id="PTHR43798">
    <property type="entry name" value="MONOACYLGLYCEROL LIPASE"/>
    <property type="match status" value="1"/>
</dbReference>
<evidence type="ECO:0000313" key="3">
    <source>
        <dbReference type="Proteomes" id="UP000199650"/>
    </source>
</evidence>
<gene>
    <name evidence="2" type="ORF">SAMN05444851_3110</name>
</gene>